<name>A0A8J1TUF8_OWEFU</name>
<dbReference type="AlphaFoldDB" id="A0A8J1TUF8"/>
<accession>A0A8J1TUF8</accession>
<dbReference type="EMBL" id="CAIIXF020000010">
    <property type="protein sequence ID" value="CAH1796041.1"/>
    <property type="molecule type" value="Genomic_DNA"/>
</dbReference>
<gene>
    <name evidence="1" type="ORF">OFUS_LOCUS20495</name>
</gene>
<reference evidence="1" key="1">
    <citation type="submission" date="2022-03" db="EMBL/GenBank/DDBJ databases">
        <authorList>
            <person name="Martin C."/>
        </authorList>
    </citation>
    <scope>NUCLEOTIDE SEQUENCE</scope>
</reference>
<feature type="non-terminal residue" evidence="1">
    <location>
        <position position="1"/>
    </location>
</feature>
<protein>
    <submittedName>
        <fullName evidence="1">Uncharacterized protein</fullName>
    </submittedName>
</protein>
<evidence type="ECO:0000313" key="1">
    <source>
        <dbReference type="EMBL" id="CAH1796041.1"/>
    </source>
</evidence>
<keyword evidence="2" id="KW-1185">Reference proteome</keyword>
<comment type="caution">
    <text evidence="1">The sequence shown here is derived from an EMBL/GenBank/DDBJ whole genome shotgun (WGS) entry which is preliminary data.</text>
</comment>
<organism evidence="1 2">
    <name type="scientific">Owenia fusiformis</name>
    <name type="common">Polychaete worm</name>
    <dbReference type="NCBI Taxonomy" id="6347"/>
    <lineage>
        <taxon>Eukaryota</taxon>
        <taxon>Metazoa</taxon>
        <taxon>Spiralia</taxon>
        <taxon>Lophotrochozoa</taxon>
        <taxon>Annelida</taxon>
        <taxon>Polychaeta</taxon>
        <taxon>Sedentaria</taxon>
        <taxon>Canalipalpata</taxon>
        <taxon>Sabellida</taxon>
        <taxon>Oweniida</taxon>
        <taxon>Oweniidae</taxon>
        <taxon>Owenia</taxon>
    </lineage>
</organism>
<dbReference type="Proteomes" id="UP000749559">
    <property type="component" value="Unassembled WGS sequence"/>
</dbReference>
<sequence length="139" mass="16277">MKQWGFTLCMGIVLFRKEMNSRTSFWGFLDDLCMAVEDEREDDQDMINKVLLGGDIIWNNSTDQPPINDPFSNLGNITGKTTDGLVVRALSSKDFCRLTCFKDRKHYVRHTRFDHKNWLLNNDWENAFYEANDFKGLIN</sequence>
<proteinExistence type="predicted"/>
<evidence type="ECO:0000313" key="2">
    <source>
        <dbReference type="Proteomes" id="UP000749559"/>
    </source>
</evidence>